<keyword evidence="1" id="KW-1133">Transmembrane helix</keyword>
<comment type="caution">
    <text evidence="2">The sequence shown here is derived from an EMBL/GenBank/DDBJ whole genome shotgun (WGS) entry which is preliminary data.</text>
</comment>
<dbReference type="Pfam" id="PF09586">
    <property type="entry name" value="YfhO"/>
    <property type="match status" value="1"/>
</dbReference>
<keyword evidence="1" id="KW-0812">Transmembrane</keyword>
<evidence type="ECO:0000256" key="1">
    <source>
        <dbReference type="SAM" id="Phobius"/>
    </source>
</evidence>
<feature type="transmembrane region" description="Helical" evidence="1">
    <location>
        <begin position="307"/>
        <end position="327"/>
    </location>
</feature>
<feature type="transmembrane region" description="Helical" evidence="1">
    <location>
        <begin position="117"/>
        <end position="136"/>
    </location>
</feature>
<dbReference type="PANTHER" id="PTHR38454">
    <property type="entry name" value="INTEGRAL MEMBRANE PROTEIN-RELATED"/>
    <property type="match status" value="1"/>
</dbReference>
<protein>
    <recommendedName>
        <fullName evidence="4">YfhO family protein</fullName>
    </recommendedName>
</protein>
<dbReference type="Proteomes" id="UP000051378">
    <property type="component" value="Unassembled WGS sequence"/>
</dbReference>
<keyword evidence="3" id="KW-1185">Reference proteome</keyword>
<gene>
    <name evidence="2" type="ORF">FC86_GL000990</name>
</gene>
<reference evidence="2 3" key="1">
    <citation type="journal article" date="2015" name="Genome Announc.">
        <title>Expanding the biotechnology potential of lactobacilli through comparative genomics of 213 strains and associated genera.</title>
        <authorList>
            <person name="Sun Z."/>
            <person name="Harris H.M."/>
            <person name="McCann A."/>
            <person name="Guo C."/>
            <person name="Argimon S."/>
            <person name="Zhang W."/>
            <person name="Yang X."/>
            <person name="Jeffery I.B."/>
            <person name="Cooney J.C."/>
            <person name="Kagawa T.F."/>
            <person name="Liu W."/>
            <person name="Song Y."/>
            <person name="Salvetti E."/>
            <person name="Wrobel A."/>
            <person name="Rasinkangas P."/>
            <person name="Parkhill J."/>
            <person name="Rea M.C."/>
            <person name="O'Sullivan O."/>
            <person name="Ritari J."/>
            <person name="Douillard F.P."/>
            <person name="Paul Ross R."/>
            <person name="Yang R."/>
            <person name="Briner A.E."/>
            <person name="Felis G.E."/>
            <person name="de Vos W.M."/>
            <person name="Barrangou R."/>
            <person name="Klaenhammer T.R."/>
            <person name="Caufield P.W."/>
            <person name="Cui Y."/>
            <person name="Zhang H."/>
            <person name="O'Toole P.W."/>
        </authorList>
    </citation>
    <scope>NUCLEOTIDE SEQUENCE [LARGE SCALE GENOMIC DNA]</scope>
    <source>
        <strain evidence="2 3">DSM 23037</strain>
    </source>
</reference>
<dbReference type="PATRIC" id="fig|1423744.4.peg.1017"/>
<feature type="transmembrane region" description="Helical" evidence="1">
    <location>
        <begin position="21"/>
        <end position="39"/>
    </location>
</feature>
<dbReference type="STRING" id="1423744.FC86_GL000990"/>
<accession>A0A0R2DJM6</accession>
<dbReference type="EMBL" id="AYZL01000020">
    <property type="protein sequence ID" value="KRN03878.1"/>
    <property type="molecule type" value="Genomic_DNA"/>
</dbReference>
<evidence type="ECO:0000313" key="2">
    <source>
        <dbReference type="EMBL" id="KRN03878.1"/>
    </source>
</evidence>
<sequence>MEIMQNKYLTRLIKVDNIKTFRWISFLLPFILFLIYFALRGAYPFGDNSILTVDLGQQYIDFLAYFKHTVTQNPGDAFYSFSKGLGGAMSGTWAYYLLSPFNLILLLVPTAFFPTGIFFIILTKIGFIGLSSFYYFNRRNHLNGYTTLALSTAYAMCGFVVANNFNLMWLDAVILLPILIQTIDDWFISKSNFKKLLLITCALLTTNFYSGYMALLFGLFYYITLWIIHRPKNWGKLFVKYAATNILSALLTAVILIPTVLELLTGKGQSQGSQFEFAFQYPPQNTLAKLMIGSFDFNQMSYGMPNIYFSSILLLAVIGFFMNKAIAKRIRISFFGLFFFMIGSLSFIPLVLMWHMGQFPVWFPGRFTFCLVFLCLILASDYLKNIRFDSKKTWIVQLVLIAAAIIFVSINLTQFTFLDWLNIAFTAMFFAMGIYLYKRFNAWGAIAPILLMALVTLDLSSNFAASLNNISYQSNSAYVNYSHQNADTSQKIKSSDNSFYRTEKTYYRSNDDPFSGQFNGISHFNSLTPYYQSSFLNRIGLKSSGSSYSYTNGTLLTDSLLGVKYYYNYTDNSDKFPFKTPNRFATLSSRPDLDTYQKIMKNYQIDVYKNDNALPISFVAPENSSEVSLATNRPILNQEELLSNLLNKQVSYFKKQPDMAVSLSNVSVEKSLDTTSYHVIEQGKKATVEYSFTPETNDSYYLLVPNFFDNKQVKLYINDIIVSGSSLGGNENRVLNIASNQKDIKITFKLELQKDFLSFSLLSLYRFDNSSFKTDIDSLKSIPTNTKQLSNTHYTSDIDLSENKRFMTSIPADSGWKFKVDGNLVKPTKWANTFWSLPLEQGSHHIEYYYQPDYVIYPLILSSMTFFLTICGLYTHHKIKKRQLD</sequence>
<feature type="transmembrane region" description="Helical" evidence="1">
    <location>
        <begin position="169"/>
        <end position="188"/>
    </location>
</feature>
<feature type="transmembrane region" description="Helical" evidence="1">
    <location>
        <begin position="854"/>
        <end position="875"/>
    </location>
</feature>
<dbReference type="AlphaFoldDB" id="A0A0R2DJM6"/>
<organism evidence="2 3">
    <name type="scientific">Holzapfeliella floricola DSM 23037 = JCM 16512</name>
    <dbReference type="NCBI Taxonomy" id="1423744"/>
    <lineage>
        <taxon>Bacteria</taxon>
        <taxon>Bacillati</taxon>
        <taxon>Bacillota</taxon>
        <taxon>Bacilli</taxon>
        <taxon>Lactobacillales</taxon>
        <taxon>Lactobacillaceae</taxon>
        <taxon>Holzapfeliella</taxon>
    </lineage>
</organism>
<feature type="transmembrane region" description="Helical" evidence="1">
    <location>
        <begin position="142"/>
        <end position="162"/>
    </location>
</feature>
<keyword evidence="1" id="KW-0472">Membrane</keyword>
<feature type="transmembrane region" description="Helical" evidence="1">
    <location>
        <begin position="93"/>
        <end position="112"/>
    </location>
</feature>
<feature type="transmembrane region" description="Helical" evidence="1">
    <location>
        <begin position="444"/>
        <end position="465"/>
    </location>
</feature>
<name>A0A0R2DJM6_9LACO</name>
<proteinExistence type="predicted"/>
<feature type="transmembrane region" description="Helical" evidence="1">
    <location>
        <begin position="334"/>
        <end position="355"/>
    </location>
</feature>
<evidence type="ECO:0000313" key="3">
    <source>
        <dbReference type="Proteomes" id="UP000051378"/>
    </source>
</evidence>
<evidence type="ECO:0008006" key="4">
    <source>
        <dbReference type="Google" id="ProtNLM"/>
    </source>
</evidence>
<feature type="transmembrane region" description="Helical" evidence="1">
    <location>
        <begin position="420"/>
        <end position="437"/>
    </location>
</feature>
<dbReference type="InterPro" id="IPR018580">
    <property type="entry name" value="Uncharacterised_YfhO"/>
</dbReference>
<dbReference type="OrthoDB" id="9815466at2"/>
<feature type="transmembrane region" description="Helical" evidence="1">
    <location>
        <begin position="361"/>
        <end position="383"/>
    </location>
</feature>
<feature type="transmembrane region" description="Helical" evidence="1">
    <location>
        <begin position="395"/>
        <end position="414"/>
    </location>
</feature>
<dbReference type="PANTHER" id="PTHR38454:SF1">
    <property type="entry name" value="INTEGRAL MEMBRANE PROTEIN"/>
    <property type="match status" value="1"/>
</dbReference>
<feature type="transmembrane region" description="Helical" evidence="1">
    <location>
        <begin position="241"/>
        <end position="261"/>
    </location>
</feature>
<feature type="transmembrane region" description="Helical" evidence="1">
    <location>
        <begin position="208"/>
        <end position="229"/>
    </location>
</feature>